<keyword evidence="3" id="KW-1185">Reference proteome</keyword>
<dbReference type="SUPFAM" id="SSF53590">
    <property type="entry name" value="Nucleoside hydrolase"/>
    <property type="match status" value="1"/>
</dbReference>
<reference evidence="4" key="1">
    <citation type="submission" date="2025-08" db="UniProtKB">
        <authorList>
            <consortium name="RefSeq"/>
        </authorList>
    </citation>
    <scope>IDENTIFICATION</scope>
    <source>
        <tissue evidence="4">Muscle</tissue>
    </source>
</reference>
<dbReference type="AlphaFoldDB" id="A0A6J3KR40"/>
<dbReference type="PANTHER" id="PTHR46190:SF1">
    <property type="entry name" value="SI:CH211-201H21.5"/>
    <property type="match status" value="1"/>
</dbReference>
<sequence length="339" mass="37289">MKKYLFCCNLFAIISFCLLLYSVSSKTFLRSANVSKKIIIDTDAGADDAVAIFLTLKSEDNVLAITCSYGNTYMENVVINVLKILTVANRSDIPVYKGAHKALINGYNEYTEDNYFGSDGLGDFNFIEEITAKVDESKHAAVALIDLVKQYPYQITLLSIGPSTNVATAIALEPLFLTYLKNHIVLGSSVSGVGNISPNIEFNFYQDPEGNYMILNKNTTSVLLPWETAINSYITLDWRINVLGKINSSIVNFLNKAERKSLTKSNSWSISDGMAAAIMLQPQLVTRSIITNVSPVIDGLARGSVLVDYTNLTGKPKNAKIVQAIDTDGFQQLLLDKFS</sequence>
<organism evidence="3 4">
    <name type="scientific">Bombus vosnesenskii</name>
    <dbReference type="NCBI Taxonomy" id="207650"/>
    <lineage>
        <taxon>Eukaryota</taxon>
        <taxon>Metazoa</taxon>
        <taxon>Ecdysozoa</taxon>
        <taxon>Arthropoda</taxon>
        <taxon>Hexapoda</taxon>
        <taxon>Insecta</taxon>
        <taxon>Pterygota</taxon>
        <taxon>Neoptera</taxon>
        <taxon>Endopterygota</taxon>
        <taxon>Hymenoptera</taxon>
        <taxon>Apocrita</taxon>
        <taxon>Aculeata</taxon>
        <taxon>Apoidea</taxon>
        <taxon>Anthophila</taxon>
        <taxon>Apidae</taxon>
        <taxon>Bombus</taxon>
        <taxon>Pyrobombus</taxon>
    </lineage>
</organism>
<protein>
    <submittedName>
        <fullName evidence="4">Pyrimidine-specific ribonucleoside hydrolase RihA-like isoform X1</fullName>
    </submittedName>
</protein>
<dbReference type="Pfam" id="PF01156">
    <property type="entry name" value="IU_nuc_hydro"/>
    <property type="match status" value="1"/>
</dbReference>
<dbReference type="InterPro" id="IPR036452">
    <property type="entry name" value="Ribo_hydro-like"/>
</dbReference>
<evidence type="ECO:0000256" key="1">
    <source>
        <dbReference type="ARBA" id="ARBA00009176"/>
    </source>
</evidence>
<accession>A0A6J3KR40</accession>
<dbReference type="InterPro" id="IPR052775">
    <property type="entry name" value="IUN_hydrolase"/>
</dbReference>
<dbReference type="Gene3D" id="3.90.245.10">
    <property type="entry name" value="Ribonucleoside hydrolase-like"/>
    <property type="match status" value="1"/>
</dbReference>
<dbReference type="InterPro" id="IPR001910">
    <property type="entry name" value="Inosine/uridine_hydrolase_dom"/>
</dbReference>
<dbReference type="GO" id="GO:0016799">
    <property type="term" value="F:hydrolase activity, hydrolyzing N-glycosyl compounds"/>
    <property type="evidence" value="ECO:0007669"/>
    <property type="project" value="InterPro"/>
</dbReference>
<feature type="domain" description="Inosine/uridine-preferring nucleoside hydrolase" evidence="2">
    <location>
        <begin position="38"/>
        <end position="331"/>
    </location>
</feature>
<dbReference type="Proteomes" id="UP000504631">
    <property type="component" value="Unplaced"/>
</dbReference>
<proteinExistence type="inferred from homology"/>
<evidence type="ECO:0000313" key="3">
    <source>
        <dbReference type="Proteomes" id="UP000504631"/>
    </source>
</evidence>
<dbReference type="PANTHER" id="PTHR46190">
    <property type="entry name" value="SI:CH211-201H21.5-RELATED"/>
    <property type="match status" value="1"/>
</dbReference>
<dbReference type="KEGG" id="bvk:117236557"/>
<comment type="similarity">
    <text evidence="1">Belongs to the IUNH family.</text>
</comment>
<evidence type="ECO:0000259" key="2">
    <source>
        <dbReference type="Pfam" id="PF01156"/>
    </source>
</evidence>
<evidence type="ECO:0000313" key="4">
    <source>
        <dbReference type="RefSeq" id="XP_033355515.1"/>
    </source>
</evidence>
<dbReference type="GeneID" id="117236557"/>
<gene>
    <name evidence="4" type="primary">LOC117236557</name>
</gene>
<dbReference type="RefSeq" id="XP_033355515.1">
    <property type="nucleotide sequence ID" value="XM_033499624.1"/>
</dbReference>
<name>A0A6J3KR40_9HYME</name>